<organism evidence="1 2">
    <name type="scientific">Candidatus Dojkabacteria bacterium</name>
    <dbReference type="NCBI Taxonomy" id="2099670"/>
    <lineage>
        <taxon>Bacteria</taxon>
        <taxon>Candidatus Dojkabacteria</taxon>
    </lineage>
</organism>
<reference evidence="1" key="1">
    <citation type="submission" date="2020-04" db="EMBL/GenBank/DDBJ databases">
        <authorList>
            <person name="Zhang T."/>
        </authorList>
    </citation>
    <scope>NUCLEOTIDE SEQUENCE</scope>
    <source>
        <strain evidence="1">HKST-UBA10</strain>
    </source>
</reference>
<dbReference type="AlphaFoldDB" id="A0A955RIB8"/>
<reference evidence="1" key="2">
    <citation type="journal article" date="2021" name="Microbiome">
        <title>Successional dynamics and alternative stable states in a saline activated sludge microbial community over 9 years.</title>
        <authorList>
            <person name="Wang Y."/>
            <person name="Ye J."/>
            <person name="Ju F."/>
            <person name="Liu L."/>
            <person name="Boyd J.A."/>
            <person name="Deng Y."/>
            <person name="Parks D.H."/>
            <person name="Jiang X."/>
            <person name="Yin X."/>
            <person name="Woodcroft B.J."/>
            <person name="Tyson G.W."/>
            <person name="Hugenholtz P."/>
            <person name="Polz M.F."/>
            <person name="Zhang T."/>
        </authorList>
    </citation>
    <scope>NUCLEOTIDE SEQUENCE</scope>
    <source>
        <strain evidence="1">HKST-UBA10</strain>
    </source>
</reference>
<comment type="caution">
    <text evidence="1">The sequence shown here is derived from an EMBL/GenBank/DDBJ whole genome shotgun (WGS) entry which is preliminary data.</text>
</comment>
<dbReference type="EMBL" id="JAGQLG010000166">
    <property type="protein sequence ID" value="MCA9382557.1"/>
    <property type="molecule type" value="Genomic_DNA"/>
</dbReference>
<accession>A0A955RIB8</accession>
<dbReference type="Proteomes" id="UP000782843">
    <property type="component" value="Unassembled WGS sequence"/>
</dbReference>
<evidence type="ECO:0000313" key="2">
    <source>
        <dbReference type="Proteomes" id="UP000782843"/>
    </source>
</evidence>
<gene>
    <name evidence="1" type="ORF">KC660_04080</name>
</gene>
<name>A0A955RIB8_9BACT</name>
<proteinExistence type="predicted"/>
<protein>
    <submittedName>
        <fullName evidence="1">Uncharacterized protein</fullName>
    </submittedName>
</protein>
<evidence type="ECO:0000313" key="1">
    <source>
        <dbReference type="EMBL" id="MCA9382557.1"/>
    </source>
</evidence>
<sequence>MKHSAITKHIVTAGDYAIVPKDRELFSCPTCSKGIQKYFWNGAPGQLVAFTISATTLLPISVDATNIASVTGDLYIGVFVDTDGDGAADNVRLLAGEKFDHCLVDETKVSSPTCGQPQILATYLECVKCWETYTVNFRYTDNFLKSWAQRRDDYEEVTVAYSPQCHSCDDCEPAVNKREVICNLVDLLNHEFDTSINGVAYPDRIGVTLPKPYRAVVLHNNWYSFCLSPTAGACVCDECNILDGIVSATIGGEEVTFSGNLNPADDQQTFVAQLENIAWQIECGFTEHIGPHAGFAFVTGGGPDSCCPVMLHVVTCDDDFVLTDVNGAMDVCSSAITPFPDFPANVTCVDCVSAAPDPYTPDNGLAVIIDQPKHACDCFVTKPESYPIRNGELTFIKDVGQYSPTIKATELLAPIIPENYGSWIQYLEYSQETGGRGRNYRDVNARQGWLGLPDSQSRARNAVSHATCNRSYCTYYFGHHMNRKSTTLSPAFNELKSFVHIPSTDTTTIASWETFYDALLTKSSGVCTVLGSTTCSV</sequence>